<dbReference type="AlphaFoldDB" id="A0A5E4M172"/>
<evidence type="ECO:0000313" key="4">
    <source>
        <dbReference type="Proteomes" id="UP000325440"/>
    </source>
</evidence>
<evidence type="ECO:0000256" key="2">
    <source>
        <dbReference type="SAM" id="SignalP"/>
    </source>
</evidence>
<feature type="chain" id="PRO_5022724286" description="Insect cuticle protein" evidence="2">
    <location>
        <begin position="25"/>
        <end position="246"/>
    </location>
</feature>
<feature type="region of interest" description="Disordered" evidence="1">
    <location>
        <begin position="59"/>
        <end position="124"/>
    </location>
</feature>
<feature type="region of interest" description="Disordered" evidence="1">
    <location>
        <begin position="227"/>
        <end position="246"/>
    </location>
</feature>
<organism evidence="3 4">
    <name type="scientific">Cinara cedri</name>
    <dbReference type="NCBI Taxonomy" id="506608"/>
    <lineage>
        <taxon>Eukaryota</taxon>
        <taxon>Metazoa</taxon>
        <taxon>Ecdysozoa</taxon>
        <taxon>Arthropoda</taxon>
        <taxon>Hexapoda</taxon>
        <taxon>Insecta</taxon>
        <taxon>Pterygota</taxon>
        <taxon>Neoptera</taxon>
        <taxon>Paraneoptera</taxon>
        <taxon>Hemiptera</taxon>
        <taxon>Sternorrhyncha</taxon>
        <taxon>Aphidomorpha</taxon>
        <taxon>Aphidoidea</taxon>
        <taxon>Aphididae</taxon>
        <taxon>Lachninae</taxon>
        <taxon>Cinara</taxon>
    </lineage>
</organism>
<evidence type="ECO:0000256" key="1">
    <source>
        <dbReference type="SAM" id="MobiDB-lite"/>
    </source>
</evidence>
<dbReference type="EMBL" id="CABPRJ010000003">
    <property type="protein sequence ID" value="VVC24547.1"/>
    <property type="molecule type" value="Genomic_DNA"/>
</dbReference>
<protein>
    <recommendedName>
        <fullName evidence="5">Insect cuticle protein</fullName>
    </recommendedName>
</protein>
<keyword evidence="2" id="KW-0732">Signal</keyword>
<keyword evidence="4" id="KW-1185">Reference proteome</keyword>
<feature type="signal peptide" evidence="2">
    <location>
        <begin position="1"/>
        <end position="24"/>
    </location>
</feature>
<evidence type="ECO:0008006" key="5">
    <source>
        <dbReference type="Google" id="ProtNLM"/>
    </source>
</evidence>
<proteinExistence type="predicted"/>
<feature type="region of interest" description="Disordered" evidence="1">
    <location>
        <begin position="142"/>
        <end position="200"/>
    </location>
</feature>
<sequence length="246" mass="25917">MYALRRWCTAIWTVLSALALMTHGATIKFDQSQTGDYNLQIHLKNIELYAVFDDSGGSEDDYGDLPDYTDPTEAPSRPPSATSTSTTTKSPASYGISTASAVSTPQPPPSAPSAPSALLDPYSPSNSDKIVQMVEALIASNGNTSDLPTEPPAVAANTSPPSPQPQPSLQASPSAIAASVASATASPTTGSANRKCGPGYFRDPMGRCRRIRKPHLPFLQMVHTPGVIKSFQPQQRTADEVGASKN</sequence>
<gene>
    <name evidence="3" type="ORF">CINCED_3A013280</name>
</gene>
<evidence type="ECO:0000313" key="3">
    <source>
        <dbReference type="EMBL" id="VVC24547.1"/>
    </source>
</evidence>
<dbReference type="Proteomes" id="UP000325440">
    <property type="component" value="Unassembled WGS sequence"/>
</dbReference>
<feature type="compositionally biased region" description="Low complexity" evidence="1">
    <location>
        <begin position="71"/>
        <end position="104"/>
    </location>
</feature>
<name>A0A5E4M172_9HEMI</name>
<dbReference type="OrthoDB" id="6700395at2759"/>
<accession>A0A5E4M172</accession>
<feature type="compositionally biased region" description="Low complexity" evidence="1">
    <location>
        <begin position="167"/>
        <end position="192"/>
    </location>
</feature>
<reference evidence="3 4" key="1">
    <citation type="submission" date="2019-08" db="EMBL/GenBank/DDBJ databases">
        <authorList>
            <person name="Alioto T."/>
            <person name="Alioto T."/>
            <person name="Gomez Garrido J."/>
        </authorList>
    </citation>
    <scope>NUCLEOTIDE SEQUENCE [LARGE SCALE GENOMIC DNA]</scope>
</reference>
<feature type="compositionally biased region" description="Low complexity" evidence="1">
    <location>
        <begin position="113"/>
        <end position="124"/>
    </location>
</feature>